<evidence type="ECO:0000256" key="4">
    <source>
        <dbReference type="ARBA" id="ARBA00022679"/>
    </source>
</evidence>
<dbReference type="GO" id="GO:0005829">
    <property type="term" value="C:cytosol"/>
    <property type="evidence" value="ECO:0007669"/>
    <property type="project" value="TreeGrafter"/>
</dbReference>
<dbReference type="InterPro" id="IPR011530">
    <property type="entry name" value="rRNA_adenine_dimethylase"/>
</dbReference>
<feature type="binding site" evidence="7 8">
    <location>
        <position position="54"/>
    </location>
    <ligand>
        <name>S-adenosyl-L-methionine</name>
        <dbReference type="ChEBI" id="CHEBI:59789"/>
    </ligand>
</feature>
<evidence type="ECO:0000256" key="6">
    <source>
        <dbReference type="ARBA" id="ARBA00022884"/>
    </source>
</evidence>
<dbReference type="InterPro" id="IPR020598">
    <property type="entry name" value="rRNA_Ade_methylase_Trfase_N"/>
</dbReference>
<feature type="binding site" evidence="7 8">
    <location>
        <position position="27"/>
    </location>
    <ligand>
        <name>S-adenosyl-L-methionine</name>
        <dbReference type="ChEBI" id="CHEBI:59789"/>
    </ligand>
</feature>
<sequence>MSLTSKREIKNLFEKHQIGPSKRLGQNFLVDKGAVKKIIEAADLGPEDVILEVGPGLGVLTQELAIRVKKVIGIEKDPKMCEILKELLECWNVRNVEIIEGDILKLNTKYKIPNTKYKVVANLPFYLAAPVIRQFLEVENPPREMVLVVQKEVGQRICAKPPGSKRINPLLRPSLPLGQMSILAVSVQVYSEPKIISYISKKSFWPQPKVDSAIIKITPIAKPNLAIDLFFKVVKAGFSQPRKQLINNLSKKLDLGKEKIQNWLLKNNIQPTQRAETLEVQDWINLTKTIKIN</sequence>
<dbReference type="CDD" id="cd02440">
    <property type="entry name" value="AdoMet_MTases"/>
    <property type="match status" value="1"/>
</dbReference>
<keyword evidence="1 7" id="KW-0963">Cytoplasm</keyword>
<evidence type="ECO:0000313" key="11">
    <source>
        <dbReference type="Proteomes" id="UP000230304"/>
    </source>
</evidence>
<dbReference type="InterPro" id="IPR029063">
    <property type="entry name" value="SAM-dependent_MTases_sf"/>
</dbReference>
<feature type="binding site" evidence="7 8">
    <location>
        <position position="75"/>
    </location>
    <ligand>
        <name>S-adenosyl-L-methionine</name>
        <dbReference type="ChEBI" id="CHEBI:59789"/>
    </ligand>
</feature>
<protein>
    <recommendedName>
        <fullName evidence="7">Ribosomal RNA small subunit methyltransferase A</fullName>
        <ecNumber evidence="7">2.1.1.182</ecNumber>
    </recommendedName>
    <alternativeName>
        <fullName evidence="7">16S rRNA (adenine(1518)-N(6)/adenine(1519)-N(6))-dimethyltransferase</fullName>
    </alternativeName>
    <alternativeName>
        <fullName evidence="7">16S rRNA dimethyladenosine transferase</fullName>
    </alternativeName>
    <alternativeName>
        <fullName evidence="7">16S rRNA dimethylase</fullName>
    </alternativeName>
    <alternativeName>
        <fullName evidence="7">S-adenosylmethionine-6-N', N'-adenosyl(rRNA) dimethyltransferase</fullName>
    </alternativeName>
</protein>
<comment type="function">
    <text evidence="7">Specifically dimethylates two adjacent adenosines (A1518 and A1519) in the loop of a conserved hairpin near the 3'-end of 16S rRNA in the 30S particle. May play a critical role in biogenesis of 30S subunits.</text>
</comment>
<dbReference type="InterPro" id="IPR001737">
    <property type="entry name" value="KsgA/Erm"/>
</dbReference>
<dbReference type="InterPro" id="IPR020596">
    <property type="entry name" value="rRNA_Ade_Mease_Trfase_CS"/>
</dbReference>
<feature type="binding site" evidence="7 8">
    <location>
        <position position="122"/>
    </location>
    <ligand>
        <name>S-adenosyl-L-methionine</name>
        <dbReference type="ChEBI" id="CHEBI:59789"/>
    </ligand>
</feature>
<dbReference type="GO" id="GO:0003723">
    <property type="term" value="F:RNA binding"/>
    <property type="evidence" value="ECO:0007669"/>
    <property type="project" value="UniProtKB-UniRule"/>
</dbReference>
<reference evidence="11" key="1">
    <citation type="submission" date="2017-09" db="EMBL/GenBank/DDBJ databases">
        <title>Depth-based differentiation of microbial function through sediment-hosted aquifers and enrichment of novel symbionts in the deep terrestrial subsurface.</title>
        <authorList>
            <person name="Probst A.J."/>
            <person name="Ladd B."/>
            <person name="Jarett J.K."/>
            <person name="Geller-Mcgrath D.E."/>
            <person name="Sieber C.M.K."/>
            <person name="Emerson J.B."/>
            <person name="Anantharaman K."/>
            <person name="Thomas B.C."/>
            <person name="Malmstrom R."/>
            <person name="Stieglmeier M."/>
            <person name="Klingl A."/>
            <person name="Woyke T."/>
            <person name="Ryan C.M."/>
            <person name="Banfield J.F."/>
        </authorList>
    </citation>
    <scope>NUCLEOTIDE SEQUENCE [LARGE SCALE GENOMIC DNA]</scope>
</reference>
<feature type="binding site" evidence="7 8">
    <location>
        <position position="102"/>
    </location>
    <ligand>
        <name>S-adenosyl-L-methionine</name>
        <dbReference type="ChEBI" id="CHEBI:59789"/>
    </ligand>
</feature>
<dbReference type="Pfam" id="PF00398">
    <property type="entry name" value="RrnaAD"/>
    <property type="match status" value="1"/>
</dbReference>
<keyword evidence="6 7" id="KW-0694">RNA-binding</keyword>
<dbReference type="EC" id="2.1.1.182" evidence="7"/>
<evidence type="ECO:0000259" key="9">
    <source>
        <dbReference type="SMART" id="SM00650"/>
    </source>
</evidence>
<keyword evidence="3 7" id="KW-0489">Methyltransferase</keyword>
<keyword evidence="2 7" id="KW-0698">rRNA processing</keyword>
<evidence type="ECO:0000256" key="7">
    <source>
        <dbReference type="HAMAP-Rule" id="MF_00607"/>
    </source>
</evidence>
<dbReference type="PROSITE" id="PS01131">
    <property type="entry name" value="RRNA_A_DIMETH"/>
    <property type="match status" value="1"/>
</dbReference>
<evidence type="ECO:0000256" key="8">
    <source>
        <dbReference type="PROSITE-ProRule" id="PRU01026"/>
    </source>
</evidence>
<dbReference type="NCBIfam" id="TIGR00755">
    <property type="entry name" value="ksgA"/>
    <property type="match status" value="1"/>
</dbReference>
<gene>
    <name evidence="7 10" type="primary">rsmA</name>
    <name evidence="7" type="synonym">ksgA</name>
    <name evidence="10" type="ORF">COS26_01420</name>
</gene>
<name>A0A2M7D809_9BACT</name>
<dbReference type="PROSITE" id="PS51689">
    <property type="entry name" value="SAM_RNA_A_N6_MT"/>
    <property type="match status" value="1"/>
</dbReference>
<dbReference type="GO" id="GO:0052908">
    <property type="term" value="F:16S rRNA (adenine(1518)-N(6)/adenine(1519)-N(6))-dimethyltransferase activity"/>
    <property type="evidence" value="ECO:0007669"/>
    <property type="project" value="UniProtKB-EC"/>
</dbReference>
<evidence type="ECO:0000313" key="10">
    <source>
        <dbReference type="EMBL" id="PIV42938.1"/>
    </source>
</evidence>
<dbReference type="PANTHER" id="PTHR11727">
    <property type="entry name" value="DIMETHYLADENOSINE TRANSFERASE"/>
    <property type="match status" value="1"/>
</dbReference>
<comment type="subcellular location">
    <subcellularLocation>
        <location evidence="7">Cytoplasm</location>
    </subcellularLocation>
</comment>
<dbReference type="SMART" id="SM00650">
    <property type="entry name" value="rADc"/>
    <property type="match status" value="1"/>
</dbReference>
<evidence type="ECO:0000256" key="1">
    <source>
        <dbReference type="ARBA" id="ARBA00022490"/>
    </source>
</evidence>
<dbReference type="SUPFAM" id="SSF53335">
    <property type="entry name" value="S-adenosyl-L-methionine-dependent methyltransferases"/>
    <property type="match status" value="1"/>
</dbReference>
<dbReference type="InterPro" id="IPR023165">
    <property type="entry name" value="rRNA_Ade_diMease-like_C"/>
</dbReference>
<comment type="caution">
    <text evidence="10">The sequence shown here is derived from an EMBL/GenBank/DDBJ whole genome shotgun (WGS) entry which is preliminary data.</text>
</comment>
<comment type="catalytic activity">
    <reaction evidence="7">
        <text>adenosine(1518)/adenosine(1519) in 16S rRNA + 4 S-adenosyl-L-methionine = N(6)-dimethyladenosine(1518)/N(6)-dimethyladenosine(1519) in 16S rRNA + 4 S-adenosyl-L-homocysteine + 4 H(+)</text>
        <dbReference type="Rhea" id="RHEA:19609"/>
        <dbReference type="Rhea" id="RHEA-COMP:10232"/>
        <dbReference type="Rhea" id="RHEA-COMP:10233"/>
        <dbReference type="ChEBI" id="CHEBI:15378"/>
        <dbReference type="ChEBI" id="CHEBI:57856"/>
        <dbReference type="ChEBI" id="CHEBI:59789"/>
        <dbReference type="ChEBI" id="CHEBI:74411"/>
        <dbReference type="ChEBI" id="CHEBI:74493"/>
        <dbReference type="EC" id="2.1.1.182"/>
    </reaction>
</comment>
<dbReference type="Gene3D" id="3.40.50.150">
    <property type="entry name" value="Vaccinia Virus protein VP39"/>
    <property type="match status" value="1"/>
</dbReference>
<dbReference type="HAMAP" id="MF_00607">
    <property type="entry name" value="16SrRNA_methyltr_A"/>
    <property type="match status" value="1"/>
</dbReference>
<comment type="similarity">
    <text evidence="7">Belongs to the class I-like SAM-binding methyltransferase superfamily. rRNA adenine N(6)-methyltransferase family. RsmA subfamily.</text>
</comment>
<dbReference type="AlphaFoldDB" id="A0A2M7D809"/>
<organism evidence="10 11">
    <name type="scientific">Candidatus Nealsonbacteria bacterium CG02_land_8_20_14_3_00_40_11</name>
    <dbReference type="NCBI Taxonomy" id="1974700"/>
    <lineage>
        <taxon>Bacteria</taxon>
        <taxon>Candidatus Nealsoniibacteriota</taxon>
    </lineage>
</organism>
<evidence type="ECO:0000256" key="3">
    <source>
        <dbReference type="ARBA" id="ARBA00022603"/>
    </source>
</evidence>
<dbReference type="Proteomes" id="UP000230304">
    <property type="component" value="Unassembled WGS sequence"/>
</dbReference>
<evidence type="ECO:0000256" key="2">
    <source>
        <dbReference type="ARBA" id="ARBA00022552"/>
    </source>
</evidence>
<feature type="binding site" evidence="7 8">
    <location>
        <position position="29"/>
    </location>
    <ligand>
        <name>S-adenosyl-L-methionine</name>
        <dbReference type="ChEBI" id="CHEBI:59789"/>
    </ligand>
</feature>
<keyword evidence="5 7" id="KW-0949">S-adenosyl-L-methionine</keyword>
<keyword evidence="4 7" id="KW-0808">Transferase</keyword>
<dbReference type="EMBL" id="PEUA01000031">
    <property type="protein sequence ID" value="PIV42938.1"/>
    <property type="molecule type" value="Genomic_DNA"/>
</dbReference>
<feature type="domain" description="Ribosomal RNA adenine methylase transferase N-terminal" evidence="9">
    <location>
        <begin position="34"/>
        <end position="221"/>
    </location>
</feature>
<evidence type="ECO:0000256" key="5">
    <source>
        <dbReference type="ARBA" id="ARBA00022691"/>
    </source>
</evidence>
<dbReference type="PANTHER" id="PTHR11727:SF7">
    <property type="entry name" value="DIMETHYLADENOSINE TRANSFERASE-RELATED"/>
    <property type="match status" value="1"/>
</dbReference>
<dbReference type="Gene3D" id="1.10.8.100">
    <property type="entry name" value="Ribosomal RNA adenine dimethylase-like, domain 2"/>
    <property type="match status" value="1"/>
</dbReference>
<accession>A0A2M7D809</accession>
<proteinExistence type="inferred from homology"/>